<dbReference type="STRING" id="595670.SAMN05421643_12714"/>
<dbReference type="Proteomes" id="UP000199035">
    <property type="component" value="Unassembled WGS sequence"/>
</dbReference>
<proteinExistence type="predicted"/>
<dbReference type="InterPro" id="IPR022548">
    <property type="entry name" value="DUF2846"/>
</dbReference>
<dbReference type="RefSeq" id="WP_092692316.1">
    <property type="nucleotide sequence ID" value="NZ_FNPK01000027.1"/>
</dbReference>
<feature type="chain" id="PRO_5011535899" description="DUF2846 domain-containing protein" evidence="1">
    <location>
        <begin position="20"/>
        <end position="158"/>
    </location>
</feature>
<dbReference type="Pfam" id="PF11008">
    <property type="entry name" value="DUF2846"/>
    <property type="match status" value="1"/>
</dbReference>
<organism evidence="3 4">
    <name type="scientific">Acinetobacter kyonggiensis</name>
    <dbReference type="NCBI Taxonomy" id="595670"/>
    <lineage>
        <taxon>Bacteria</taxon>
        <taxon>Pseudomonadati</taxon>
        <taxon>Pseudomonadota</taxon>
        <taxon>Gammaproteobacteria</taxon>
        <taxon>Moraxellales</taxon>
        <taxon>Moraxellaceae</taxon>
        <taxon>Acinetobacter</taxon>
    </lineage>
</organism>
<keyword evidence="4" id="KW-1185">Reference proteome</keyword>
<accession>A0A1H3MHW0</accession>
<dbReference type="EMBL" id="FNPK01000027">
    <property type="protein sequence ID" value="SDY76216.1"/>
    <property type="molecule type" value="Genomic_DNA"/>
</dbReference>
<evidence type="ECO:0000259" key="2">
    <source>
        <dbReference type="Pfam" id="PF11008"/>
    </source>
</evidence>
<dbReference type="PROSITE" id="PS51257">
    <property type="entry name" value="PROKAR_LIPOPROTEIN"/>
    <property type="match status" value="1"/>
</dbReference>
<protein>
    <recommendedName>
        <fullName evidence="2">DUF2846 domain-containing protein</fullName>
    </recommendedName>
</protein>
<evidence type="ECO:0000313" key="3">
    <source>
        <dbReference type="EMBL" id="SDY76216.1"/>
    </source>
</evidence>
<feature type="signal peptide" evidence="1">
    <location>
        <begin position="1"/>
        <end position="19"/>
    </location>
</feature>
<keyword evidence="1" id="KW-0732">Signal</keyword>
<gene>
    <name evidence="3" type="ORF">SAMN05421643_12714</name>
</gene>
<name>A0A1H3MHW0_9GAMM</name>
<dbReference type="AlphaFoldDB" id="A0A1H3MHW0"/>
<reference evidence="4" key="1">
    <citation type="submission" date="2016-10" db="EMBL/GenBank/DDBJ databases">
        <authorList>
            <person name="Varghese N."/>
            <person name="Submissions S."/>
        </authorList>
    </citation>
    <scope>NUCLEOTIDE SEQUENCE [LARGE SCALE GENOMIC DNA]</scope>
    <source>
        <strain evidence="4">ANC 5109</strain>
    </source>
</reference>
<dbReference type="InterPro" id="IPR016596">
    <property type="entry name" value="UCP012335"/>
</dbReference>
<evidence type="ECO:0000256" key="1">
    <source>
        <dbReference type="SAM" id="SignalP"/>
    </source>
</evidence>
<dbReference type="PIRSF" id="PIRSF012335">
    <property type="entry name" value="UCP012335"/>
    <property type="match status" value="1"/>
</dbReference>
<sequence length="158" mass="17136">MTIKLIFPVLVASLFVGCASVPKVDQQLSQNIKELTAPQEGKAGLYVYRSNTIVGSALKKDIWVDGECLGETARGVFFYKEVAGNQNHTVSTESEFSPNHLKIEAQSGKNYFIQQYIKPGVFVGGADLKLVDDTQGKKAITEYSLASAGKCSKATIQL</sequence>
<evidence type="ECO:0000313" key="4">
    <source>
        <dbReference type="Proteomes" id="UP000199035"/>
    </source>
</evidence>
<feature type="domain" description="DUF2846" evidence="2">
    <location>
        <begin position="40"/>
        <end position="126"/>
    </location>
</feature>